<dbReference type="InterPro" id="IPR016197">
    <property type="entry name" value="Chromo-like_dom_sf"/>
</dbReference>
<evidence type="ECO:0000256" key="6">
    <source>
        <dbReference type="SAM" id="Coils"/>
    </source>
</evidence>
<reference evidence="10 11" key="1">
    <citation type="submission" date="2016-03" db="EMBL/GenBank/DDBJ databases">
        <title>Choanephora cucurbitarum.</title>
        <authorList>
            <person name="Min B."/>
            <person name="Park H."/>
            <person name="Park J.-H."/>
            <person name="Shin H.-D."/>
            <person name="Choi I.-G."/>
        </authorList>
    </citation>
    <scope>NUCLEOTIDE SEQUENCE [LARGE SCALE GENOMIC DNA]</scope>
    <source>
        <strain evidence="10 11">KUS-F28377</strain>
    </source>
</reference>
<dbReference type="PROSITE" id="PS51194">
    <property type="entry name" value="HELICASE_CTER"/>
    <property type="match status" value="1"/>
</dbReference>
<dbReference type="Gene3D" id="3.40.50.10810">
    <property type="entry name" value="Tandem AAA-ATPase domain"/>
    <property type="match status" value="1"/>
</dbReference>
<keyword evidence="2" id="KW-0547">Nucleotide-binding</keyword>
<keyword evidence="4" id="KW-0067">ATP-binding</keyword>
<evidence type="ECO:0000256" key="7">
    <source>
        <dbReference type="SAM" id="MobiDB-lite"/>
    </source>
</evidence>
<feature type="region of interest" description="Disordered" evidence="7">
    <location>
        <begin position="1086"/>
        <end position="1109"/>
    </location>
</feature>
<protein>
    <submittedName>
        <fullName evidence="10">Chromatin remodeling factor mit1</fullName>
    </submittedName>
</protein>
<dbReference type="GO" id="GO:0005524">
    <property type="term" value="F:ATP binding"/>
    <property type="evidence" value="ECO:0007669"/>
    <property type="project" value="UniProtKB-KW"/>
</dbReference>
<dbReference type="GO" id="GO:0003677">
    <property type="term" value="F:DNA binding"/>
    <property type="evidence" value="ECO:0007669"/>
    <property type="project" value="TreeGrafter"/>
</dbReference>
<keyword evidence="3" id="KW-0378">Hydrolase</keyword>
<dbReference type="GO" id="GO:0000785">
    <property type="term" value="C:chromatin"/>
    <property type="evidence" value="ECO:0007669"/>
    <property type="project" value="TreeGrafter"/>
</dbReference>
<dbReference type="Pfam" id="PF00176">
    <property type="entry name" value="SNF2-rel_dom"/>
    <property type="match status" value="1"/>
</dbReference>
<dbReference type="SUPFAM" id="SSF52540">
    <property type="entry name" value="P-loop containing nucleoside triphosphate hydrolases"/>
    <property type="match status" value="2"/>
</dbReference>
<dbReference type="SMART" id="SM00490">
    <property type="entry name" value="HELICc"/>
    <property type="match status" value="1"/>
</dbReference>
<dbReference type="PANTHER" id="PTHR45623">
    <property type="entry name" value="CHROMODOMAIN-HELICASE-DNA-BINDING PROTEIN 3-RELATED-RELATED"/>
    <property type="match status" value="1"/>
</dbReference>
<dbReference type="Proteomes" id="UP000093000">
    <property type="component" value="Unassembled WGS sequence"/>
</dbReference>
<name>A0A1C7N793_9FUNG</name>
<dbReference type="GO" id="GO:0140658">
    <property type="term" value="F:ATP-dependent chromatin remodeler activity"/>
    <property type="evidence" value="ECO:0007669"/>
    <property type="project" value="TreeGrafter"/>
</dbReference>
<evidence type="ECO:0000259" key="8">
    <source>
        <dbReference type="PROSITE" id="PS51192"/>
    </source>
</evidence>
<evidence type="ECO:0000256" key="1">
    <source>
        <dbReference type="ARBA" id="ARBA00004123"/>
    </source>
</evidence>
<dbReference type="InterPro" id="IPR014001">
    <property type="entry name" value="Helicase_ATP-bd"/>
</dbReference>
<dbReference type="GO" id="GO:0016887">
    <property type="term" value="F:ATP hydrolysis activity"/>
    <property type="evidence" value="ECO:0007669"/>
    <property type="project" value="TreeGrafter"/>
</dbReference>
<evidence type="ECO:0000259" key="9">
    <source>
        <dbReference type="PROSITE" id="PS51194"/>
    </source>
</evidence>
<dbReference type="InterPro" id="IPR049730">
    <property type="entry name" value="SNF2/RAD54-like_C"/>
</dbReference>
<dbReference type="GO" id="GO:0003682">
    <property type="term" value="F:chromatin binding"/>
    <property type="evidence" value="ECO:0007669"/>
    <property type="project" value="TreeGrafter"/>
</dbReference>
<feature type="compositionally biased region" description="Low complexity" evidence="7">
    <location>
        <begin position="1178"/>
        <end position="1195"/>
    </location>
</feature>
<dbReference type="InterPro" id="IPR027417">
    <property type="entry name" value="P-loop_NTPase"/>
</dbReference>
<keyword evidence="5" id="KW-0539">Nucleus</keyword>
<evidence type="ECO:0000313" key="10">
    <source>
        <dbReference type="EMBL" id="OBZ84917.1"/>
    </source>
</evidence>
<sequence length="1449" mass="167363">MTTFTHVPESSIKDRFKPVEIKLDPWPYFFSSAKKILSEETSAHGKTTYKVQFVGNQIAEDQLGPLKDTVLAAYKTEKVERYARVQQISSSDSSDDSDVEHLAIARKRSLTTDSEEDSEDEFEFVATSRATARGRQVSKPRSYQEDFKHLNKLPKVYRSATKSTFTIPLYKNTSFIQHHASICFNCKRSGDCNSQEEVQIGKEEKRQRLLLCHHCSLSTHNNCIANLRMIDRASGRMKCGKCQLSHKCCGCQKSLLASDDQWEDETKSEKGVAFRCSTCFRGFHRGCVLKNVSPSLVKDHQDLVELYQSGLCMECSAFQNRTPQSIVSERSESKAGPEVLIKWKDESFRHTTWVLKDWICAFSPTLYRGYEKRKAEKGIPAVSDEWCIVDRILNVEWEDKAQTKASRILAVFKDTDYAEAVWDEPPSEDETEAYTEYKNALERYRLASKVQAPKGMDSLIKNVRKAATSEGYEKHALKEQPDFIQNGTLMKHQMEALNWLIYQWEKKQSCILADDMGLGKTIQIISFLYFLFKKFDIFPFLIVVPNSTATNWIREFAKWAPEMVVAPFFGYNAARDLALTYEILDRHKRIRCHVVVATYESILDPSPLHSAFWPVLIVDESQRLKNDESQLFRTLRSFRIDHTVLLTGTPLQNNLRELFNIMHFIHPKEFHGIEADNYEDMTAAQVEELHTRLRPHFLRRTKEEVLKKLPPKYELIVPVSMTPLQKEVYKQCISREIHETLAMTSGYKRQKGLSSIFTNLRKNLNHPYLLDGVEKPQPSPDLTQKNMIDACAKLKLFHQIFPKLKQKGHRILIFSTMTRALDVLEDYFHYEHILYTRIDGSTRERERVRNIDAFNAPNSKLDVFLLSTRAGGVGINLTTADTVIIWDSDFNPYADLQAISRAHRIGQTKMVLIYRLMTRLTIEEKVLQIGKKKMALEHVVVERMKADDEEKLEDIESILKYGTEALFADDDSKDIVYDEAAIDNLLNREQYRQVATEQQQKEIEASEEESKRENGGMNFSFAQVWQVDGTVKELDENQADEEKESDFWQKFLKEQQAAAEKKKQEQKIAEANLGRGARKRAQIVYTEKPGLDQPKPGKQGKQKEHDDEYVDVEEPMVIDVLELDELGDEDQGTPYNPQTSDQTRLPYHPTQHQQPVPQENLMHTFSTANKIPTHKQTHTPSQTSSMPSTSSSRPPLTHPAPDTTTITFDIQTPADHKSASPMTNVPTAPPPPPQVPIVLPNLPQQYKIHKLNQLYRISRKHIQSFQDFYSEEYKHNETPFARVHSAFQEVFSHFITEVNTIFVAEAAQERQIESNYGYPRVIIDHLYMQKQQTLSIALGEMIQYMEVEMNTFTLKKLREKYMKDMEIEEQKIRRDYQDKLSKLMKEQENQRSALLAEQASAQCKIRAHYTKLMPIIQPLPLPPTIVRQNNTDAEDSMQHLADHLRKEFK</sequence>
<accession>A0A1C7N793</accession>
<feature type="domain" description="Helicase ATP-binding" evidence="8">
    <location>
        <begin position="501"/>
        <end position="668"/>
    </location>
</feature>
<dbReference type="InterPro" id="IPR038718">
    <property type="entry name" value="SNF2-like_sf"/>
</dbReference>
<feature type="region of interest" description="Disordered" evidence="7">
    <location>
        <begin position="1172"/>
        <end position="1206"/>
    </location>
</feature>
<dbReference type="EMBL" id="LUGH01000455">
    <property type="protein sequence ID" value="OBZ84917.1"/>
    <property type="molecule type" value="Genomic_DNA"/>
</dbReference>
<comment type="caution">
    <text evidence="10">The sequence shown here is derived from an EMBL/GenBank/DDBJ whole genome shotgun (WGS) entry which is preliminary data.</text>
</comment>
<proteinExistence type="predicted"/>
<evidence type="ECO:0000256" key="3">
    <source>
        <dbReference type="ARBA" id="ARBA00022801"/>
    </source>
</evidence>
<dbReference type="InterPro" id="IPR001650">
    <property type="entry name" value="Helicase_C-like"/>
</dbReference>
<dbReference type="SUPFAM" id="SSF54160">
    <property type="entry name" value="Chromo domain-like"/>
    <property type="match status" value="1"/>
</dbReference>
<organism evidence="10 11">
    <name type="scientific">Choanephora cucurbitarum</name>
    <dbReference type="NCBI Taxonomy" id="101091"/>
    <lineage>
        <taxon>Eukaryota</taxon>
        <taxon>Fungi</taxon>
        <taxon>Fungi incertae sedis</taxon>
        <taxon>Mucoromycota</taxon>
        <taxon>Mucoromycotina</taxon>
        <taxon>Mucoromycetes</taxon>
        <taxon>Mucorales</taxon>
        <taxon>Mucorineae</taxon>
        <taxon>Choanephoraceae</taxon>
        <taxon>Choanephoroideae</taxon>
        <taxon>Choanephora</taxon>
    </lineage>
</organism>
<dbReference type="PANTHER" id="PTHR45623:SF17">
    <property type="entry name" value="CHROMODOMAIN-HELICASE-DNA-BINDING PROTEIN 3-RELATED"/>
    <property type="match status" value="1"/>
</dbReference>
<evidence type="ECO:0000256" key="4">
    <source>
        <dbReference type="ARBA" id="ARBA00022840"/>
    </source>
</evidence>
<gene>
    <name evidence="10" type="primary">mit1</name>
    <name evidence="10" type="ORF">A0J61_07030</name>
</gene>
<dbReference type="CDD" id="cd18793">
    <property type="entry name" value="SF2_C_SNF"/>
    <property type="match status" value="1"/>
</dbReference>
<evidence type="ECO:0000256" key="5">
    <source>
        <dbReference type="ARBA" id="ARBA00023242"/>
    </source>
</evidence>
<dbReference type="GO" id="GO:0005634">
    <property type="term" value="C:nucleus"/>
    <property type="evidence" value="ECO:0007669"/>
    <property type="project" value="UniProtKB-SubCell"/>
</dbReference>
<dbReference type="SMART" id="SM00487">
    <property type="entry name" value="DEXDc"/>
    <property type="match status" value="1"/>
</dbReference>
<dbReference type="Gene3D" id="3.40.50.300">
    <property type="entry name" value="P-loop containing nucleotide triphosphate hydrolases"/>
    <property type="match status" value="1"/>
</dbReference>
<dbReference type="InParanoid" id="A0A1C7N793"/>
<feature type="domain" description="Helicase C-terminal" evidence="9">
    <location>
        <begin position="796"/>
        <end position="947"/>
    </location>
</feature>
<evidence type="ECO:0000256" key="2">
    <source>
        <dbReference type="ARBA" id="ARBA00022741"/>
    </source>
</evidence>
<keyword evidence="6" id="KW-0175">Coiled coil</keyword>
<dbReference type="GO" id="GO:0042393">
    <property type="term" value="F:histone binding"/>
    <property type="evidence" value="ECO:0007669"/>
    <property type="project" value="TreeGrafter"/>
</dbReference>
<feature type="region of interest" description="Disordered" evidence="7">
    <location>
        <begin position="1126"/>
        <end position="1155"/>
    </location>
</feature>
<dbReference type="InterPro" id="IPR056616">
    <property type="entry name" value="Chromo_MIT1"/>
</dbReference>
<dbReference type="OrthoDB" id="5857104at2759"/>
<comment type="subcellular location">
    <subcellularLocation>
        <location evidence="1">Nucleus</location>
    </subcellularLocation>
</comment>
<evidence type="ECO:0000313" key="11">
    <source>
        <dbReference type="Proteomes" id="UP000093000"/>
    </source>
</evidence>
<dbReference type="InterPro" id="IPR000330">
    <property type="entry name" value="SNF2_N"/>
</dbReference>
<feature type="compositionally biased region" description="Polar residues" evidence="7">
    <location>
        <begin position="1133"/>
        <end position="1143"/>
    </location>
</feature>
<dbReference type="PROSITE" id="PS51192">
    <property type="entry name" value="HELICASE_ATP_BIND_1"/>
    <property type="match status" value="1"/>
</dbReference>
<dbReference type="Pfam" id="PF23615">
    <property type="entry name" value="Chromo_MIT1"/>
    <property type="match status" value="1"/>
</dbReference>
<keyword evidence="11" id="KW-1185">Reference proteome</keyword>
<dbReference type="FunCoup" id="A0A1C7N793">
    <property type="interactions" value="21"/>
</dbReference>
<dbReference type="Pfam" id="PF00271">
    <property type="entry name" value="Helicase_C"/>
    <property type="match status" value="1"/>
</dbReference>
<feature type="coiled-coil region" evidence="6">
    <location>
        <begin position="1373"/>
        <end position="1404"/>
    </location>
</feature>
<dbReference type="STRING" id="101091.A0A1C7N793"/>